<keyword evidence="11" id="KW-0770">Synapse</keyword>
<dbReference type="GO" id="GO:0005509">
    <property type="term" value="F:calcium ion binding"/>
    <property type="evidence" value="ECO:0007669"/>
    <property type="project" value="InterPro"/>
</dbReference>
<dbReference type="Pfam" id="PF00130">
    <property type="entry name" value="C1_1"/>
    <property type="match status" value="1"/>
</dbReference>
<dbReference type="Pfam" id="PF06292">
    <property type="entry name" value="MUN"/>
    <property type="match status" value="2"/>
</dbReference>
<feature type="region of interest" description="Disordered" evidence="15">
    <location>
        <begin position="360"/>
        <end position="399"/>
    </location>
</feature>
<feature type="compositionally biased region" description="Polar residues" evidence="15">
    <location>
        <begin position="367"/>
        <end position="393"/>
    </location>
</feature>
<keyword evidence="5" id="KW-0597">Phosphoprotein</keyword>
<dbReference type="SMART" id="SM00109">
    <property type="entry name" value="C1"/>
    <property type="match status" value="1"/>
</dbReference>
<reference evidence="20 21" key="1">
    <citation type="journal article" date="2018" name="Proc. R. Soc. B">
        <title>A non-coding region near Follistatin controls head colour polymorphism in the Gouldian finch.</title>
        <authorList>
            <person name="Toomey M.B."/>
            <person name="Marques C.I."/>
            <person name="Andrade P."/>
            <person name="Araujo P.M."/>
            <person name="Sabatino S."/>
            <person name="Gazda M.A."/>
            <person name="Afonso S."/>
            <person name="Lopes R.J."/>
            <person name="Corbo J.C."/>
            <person name="Carneiro M."/>
        </authorList>
    </citation>
    <scope>NUCLEOTIDE SEQUENCE [LARGE SCALE GENOMIC DNA]</scope>
    <source>
        <strain evidence="20">Red01</strain>
        <tissue evidence="20">Muscle</tissue>
    </source>
</reference>
<dbReference type="InterPro" id="IPR014770">
    <property type="entry name" value="Munc13_1"/>
</dbReference>
<evidence type="ECO:0000256" key="10">
    <source>
        <dbReference type="ARBA" id="ARBA00022837"/>
    </source>
</evidence>
<feature type="domain" description="MHD2" evidence="19">
    <location>
        <begin position="1740"/>
        <end position="1882"/>
    </location>
</feature>
<evidence type="ECO:0000256" key="11">
    <source>
        <dbReference type="ARBA" id="ARBA00023018"/>
    </source>
</evidence>
<dbReference type="GO" id="GO:0061789">
    <property type="term" value="P:dense core granule priming"/>
    <property type="evidence" value="ECO:0007669"/>
    <property type="project" value="TreeGrafter"/>
</dbReference>
<dbReference type="InterPro" id="IPR046349">
    <property type="entry name" value="C1-like_sf"/>
</dbReference>
<dbReference type="Pfam" id="PF00168">
    <property type="entry name" value="C2"/>
    <property type="match status" value="2"/>
</dbReference>
<evidence type="ECO:0000256" key="13">
    <source>
        <dbReference type="ARBA" id="ARBA00023136"/>
    </source>
</evidence>
<evidence type="ECO:0000259" key="16">
    <source>
        <dbReference type="PROSITE" id="PS50004"/>
    </source>
</evidence>
<keyword evidence="7" id="KW-0677">Repeat</keyword>
<dbReference type="GO" id="GO:0017075">
    <property type="term" value="F:syntaxin-1 binding"/>
    <property type="evidence" value="ECO:0007669"/>
    <property type="project" value="TreeGrafter"/>
</dbReference>
<dbReference type="GO" id="GO:0030672">
    <property type="term" value="C:synaptic vesicle membrane"/>
    <property type="evidence" value="ECO:0007669"/>
    <property type="project" value="TreeGrafter"/>
</dbReference>
<dbReference type="PANTHER" id="PTHR10480:SF8">
    <property type="entry name" value="PROTEIN UNC-13 HOMOLOG B"/>
    <property type="match status" value="1"/>
</dbReference>
<dbReference type="InterPro" id="IPR035892">
    <property type="entry name" value="C2_domain_sf"/>
</dbReference>
<dbReference type="InterPro" id="IPR010439">
    <property type="entry name" value="MUN_dom"/>
</dbReference>
<feature type="compositionally biased region" description="Polar residues" evidence="15">
    <location>
        <begin position="688"/>
        <end position="706"/>
    </location>
</feature>
<evidence type="ECO:0000256" key="2">
    <source>
        <dbReference type="ARBA" id="ARBA00004496"/>
    </source>
</evidence>
<keyword evidence="13" id="KW-0472">Membrane</keyword>
<evidence type="ECO:0000256" key="15">
    <source>
        <dbReference type="SAM" id="MobiDB-lite"/>
    </source>
</evidence>
<dbReference type="GO" id="GO:0016082">
    <property type="term" value="P:synaptic vesicle priming"/>
    <property type="evidence" value="ECO:0007669"/>
    <property type="project" value="TreeGrafter"/>
</dbReference>
<dbReference type="CDD" id="cd20859">
    <property type="entry name" value="C1_Munc13-2-like"/>
    <property type="match status" value="1"/>
</dbReference>
<dbReference type="InterPro" id="IPR037302">
    <property type="entry name" value="Unc-13_C2B"/>
</dbReference>
<dbReference type="FunFam" id="1.20.58.1100:FF:000001">
    <property type="entry name" value="Protein unc-13 homolog B"/>
    <property type="match status" value="1"/>
</dbReference>
<dbReference type="PANTHER" id="PTHR10480">
    <property type="entry name" value="PROTEIN UNC-13 HOMOLOG"/>
    <property type="match status" value="1"/>
</dbReference>
<dbReference type="PRINTS" id="PR00360">
    <property type="entry name" value="C2DOMAIN"/>
</dbReference>
<comment type="subcellular location">
    <subcellularLocation>
        <location evidence="2">Cytoplasm</location>
    </subcellularLocation>
    <subcellularLocation>
        <location evidence="1">Membrane</location>
        <topology evidence="1">Peripheral membrane protein</topology>
    </subcellularLocation>
    <subcellularLocation>
        <location evidence="14">Synapse</location>
    </subcellularLocation>
</comment>
<keyword evidence="6" id="KW-0479">Metal-binding</keyword>
<dbReference type="GO" id="GO:0043195">
    <property type="term" value="C:terminal bouton"/>
    <property type="evidence" value="ECO:0007669"/>
    <property type="project" value="TreeGrafter"/>
</dbReference>
<evidence type="ECO:0000256" key="3">
    <source>
        <dbReference type="ARBA" id="ARBA00022483"/>
    </source>
</evidence>
<evidence type="ECO:0000256" key="5">
    <source>
        <dbReference type="ARBA" id="ARBA00022553"/>
    </source>
</evidence>
<evidence type="ECO:0000259" key="17">
    <source>
        <dbReference type="PROSITE" id="PS50081"/>
    </source>
</evidence>
<dbReference type="STRING" id="44316.ENSEGOP00005016873"/>
<protein>
    <recommendedName>
        <fullName evidence="22">P-type phospholipid transporter</fullName>
    </recommendedName>
</protein>
<evidence type="ECO:0000259" key="18">
    <source>
        <dbReference type="PROSITE" id="PS51258"/>
    </source>
</evidence>
<organism evidence="20 21">
    <name type="scientific">Chloebia gouldiae</name>
    <name type="common">Gouldian finch</name>
    <name type="synonym">Erythrura gouldiae</name>
    <dbReference type="NCBI Taxonomy" id="44316"/>
    <lineage>
        <taxon>Eukaryota</taxon>
        <taxon>Metazoa</taxon>
        <taxon>Chordata</taxon>
        <taxon>Craniata</taxon>
        <taxon>Vertebrata</taxon>
        <taxon>Euteleostomi</taxon>
        <taxon>Archelosauria</taxon>
        <taxon>Archosauria</taxon>
        <taxon>Dinosauria</taxon>
        <taxon>Saurischia</taxon>
        <taxon>Theropoda</taxon>
        <taxon>Coelurosauria</taxon>
        <taxon>Aves</taxon>
        <taxon>Neognathae</taxon>
        <taxon>Neoaves</taxon>
        <taxon>Telluraves</taxon>
        <taxon>Australaves</taxon>
        <taxon>Passeriformes</taxon>
        <taxon>Passeroidea</taxon>
        <taxon>Passeridae</taxon>
        <taxon>Chloebia</taxon>
    </lineage>
</organism>
<dbReference type="InterPro" id="IPR000008">
    <property type="entry name" value="C2_dom"/>
</dbReference>
<evidence type="ECO:0000313" key="20">
    <source>
        <dbReference type="EMBL" id="RLV96112.1"/>
    </source>
</evidence>
<keyword evidence="8" id="KW-0863">Zinc-finger</keyword>
<dbReference type="SMART" id="SM00239">
    <property type="entry name" value="C2"/>
    <property type="match status" value="2"/>
</dbReference>
<dbReference type="GO" id="GO:0035249">
    <property type="term" value="P:synaptic transmission, glutamatergic"/>
    <property type="evidence" value="ECO:0007669"/>
    <property type="project" value="TreeGrafter"/>
</dbReference>
<dbReference type="OrthoDB" id="10053234at2759"/>
<dbReference type="PROSITE" id="PS50004">
    <property type="entry name" value="C2"/>
    <property type="match status" value="2"/>
</dbReference>
<feature type="region of interest" description="Disordered" evidence="15">
    <location>
        <begin position="809"/>
        <end position="840"/>
    </location>
</feature>
<dbReference type="GO" id="GO:0008270">
    <property type="term" value="F:zinc ion binding"/>
    <property type="evidence" value="ECO:0007669"/>
    <property type="project" value="UniProtKB-KW"/>
</dbReference>
<name>A0A3L8S3I0_CHLGU</name>
<dbReference type="CDD" id="cd04027">
    <property type="entry name" value="C2B_Munc13"/>
    <property type="match status" value="1"/>
</dbReference>
<dbReference type="Gene3D" id="2.60.40.150">
    <property type="entry name" value="C2 domain"/>
    <property type="match status" value="2"/>
</dbReference>
<accession>A0A3L8S3I0</accession>
<dbReference type="GO" id="GO:0016081">
    <property type="term" value="P:synaptic vesicle docking"/>
    <property type="evidence" value="ECO:0007669"/>
    <property type="project" value="TreeGrafter"/>
</dbReference>
<feature type="compositionally biased region" description="Low complexity" evidence="15">
    <location>
        <begin position="482"/>
        <end position="505"/>
    </location>
</feature>
<evidence type="ECO:0000256" key="7">
    <source>
        <dbReference type="ARBA" id="ARBA00022737"/>
    </source>
</evidence>
<evidence type="ECO:0000256" key="1">
    <source>
        <dbReference type="ARBA" id="ARBA00004170"/>
    </source>
</evidence>
<dbReference type="SUPFAM" id="SSF57889">
    <property type="entry name" value="Cysteine-rich domain"/>
    <property type="match status" value="1"/>
</dbReference>
<dbReference type="FunFam" id="3.30.60.20:FF:000001">
    <property type="entry name" value="Protein unc-13 homolog B"/>
    <property type="match status" value="1"/>
</dbReference>
<keyword evidence="21" id="KW-1185">Reference proteome</keyword>
<dbReference type="CDD" id="cd08395">
    <property type="entry name" value="C2C_Munc13"/>
    <property type="match status" value="1"/>
</dbReference>
<dbReference type="SMART" id="SM01145">
    <property type="entry name" value="DUF1041"/>
    <property type="match status" value="1"/>
</dbReference>
<gene>
    <name evidence="20" type="ORF">DV515_00012698</name>
</gene>
<dbReference type="PROSITE" id="PS50081">
    <property type="entry name" value="ZF_DAG_PE_2"/>
    <property type="match status" value="1"/>
</dbReference>
<proteinExistence type="predicted"/>
<feature type="domain" description="MHD1" evidence="18">
    <location>
        <begin position="1490"/>
        <end position="1633"/>
    </location>
</feature>
<evidence type="ECO:0000256" key="12">
    <source>
        <dbReference type="ARBA" id="ARBA00023054"/>
    </source>
</evidence>
<sequence length="2068" mass="233112">MMFARNRLKKQENEFSLLHRKPVVKLQGRKQFRKQKLHLFLRDKMKRLLQGQVDDNSNHAHRCQLSPVEIESDMFVCGINRSSPSTEFSMAGGDFHQDGGHDSKGMSEVCVGEVELNWGGYVKIPCSVQQNKKDLQGSSDDIMQTSSAIKSRVSEGQDLSSLSITMSWRDAAERQGCFPKEKTIAYKSRRRQSRDRSADVVDYIVKELQGISRIQTEIAELRQHLTLIKGSVDEVSSCVDTVLSEIEGLQGGSGGKTQGTHAREPRRDVQKEEPVLYFYGIPEKDGENTVELICSFLSEYHCFNGIQCSKYIKDAYRSDSGTGKPLMPRPAVVKLVSCEQRDFILQKSILLQSSGVRVATSEEQKRQNGQRGQNPDSVSSRSGFKKNSQNSVNPDGAQRTDAIGHLQMDSCQAEYKSTSRNAECSGERLDSVQKSALTKKDTLILEAGKEIQTISCGEQPSDDRDICQAHAEPPQVTNSPKSGDGNHCSSSDSSGHASQMSASSQVSEQRLDTKSITENSSSLLEKDEGITTEEIETDCDNSCKFTNAEKGDVQREDLSSGVTTISYDHTTDEMADSSDSLKDMIQMDLNDQDPTDQVFRDVLENSQYFLDHSRDNIDLVDMKFYTNKLGKAIHHFRSALQVVFHKLETSDSEIILENDSDLQMDDDNTLMLTSSGMGGSSDYFAETPPSQSSESQANANVNSEASAQMQFAPSSFSSVLHEPPVSCVLPSSVCEIPARQQLPREELGEDGNCPPEPGKECRPMSLDKVCAETIYLNKCINNFKNVLREKRQMRRRLLKELAQEGNWISAEETNSEGGRGELQGQDEADPSKPPWLKGGPAGGLYGIDSMPDLRKKKPIPLVSDLSLVQSRKAGITSAMATRTSLKDEELKSHVYKKTLQALIYPISCTTPHNFEVWTATTPTYCYECEGLLWGIARQGMRCGECGVKCHEKCQDLLNADCLQRAAEKSSKHGAEDRTQNFIMAMKDRMKIRERNKPEIFDLIRDVFCESKMTHAQQMKTVKQSVLDGTSKWSAKITITVVCAQGLQAKDKTGSSDPYVTVQVGKTKKRTKTIFGNLNPVWEEKFYFECHNSSDRIKVRVWDEDDDIKSRVKQRLKRESDDFLGQTIIEVRTLSGEMDVWYNLEKRTDKSAVSGAIRLQISVEIKGEEKVAPYHVQYTCLHENLFHHLTDVQGNGVVKIPDAKGDDAWKVYFDETAQEIVDEFAMRYGIESIYQAMTHFACLSSKYMCPGVPAVMSTLLANINAYYAHTTASTNVSASDRFAASNFGKERFVKLLDQLHNSLRIDLSMYRNNFPASSRERLQDLKSTVDLLTSITFFRMKVQELQSPPRASQVVKDCVKACLNSTYEYIFNNCHELYSREYQTDPNKTQDLPAEEQGPSIRNLDFWPKLITLIVSIIEEDKNSYTPVLNQFPQELAVGKISAEVMWSLFAQDMKYAMEALDNMSSFTSPSEFELFILVFSLSQAPPFFRIRKVLFYGEHEKHRLCKSADYMNLHFKVKWLYNEYVCDLPAFKGKVPEYPAWFEQFVMQWLDENEDVSLDFLHGALERDKKDGFQQTSEHALFSCSVVDVFTQLNQSFEIIKKLECPDPVIVAHYNRRFAKTIGKVLMQYADILSKSFESYCSKEKLPCILMNNIQQLRVQLEKMFEAMGGKELDAEASDHLKELQVKLNNVLDELSAVFGNSFQTRIDECVKQMSDILCQVKGTANSAANSRNTVAQDADNVLRPLMDFLDGNLTLFATVCEKTVLKRVLKELWRVVMNTMEKLIVLPPLTDHTGTQLIFSAAKELGHLSKLKDHMVREETRSLTPKQCAVLDLALDTIKQYFHAGGNGLKKTFLEKSPDLQSLRYALSLYTQTTDTLIKTFVQSQTAQGSGVDDPVGEVSIQIDLYTHPGTGEHKVTVKVVAANELKWQTSGMFRPFVEITMIGPHQSDKKRKFTTKSKSNNWAPKYNETFHFILGNEDGPDAYELQVCVKDYCFAREDRVLGIAVMQLRDIADKGSCACWCPLGRRIHMDETGLTILRILSQRTNDEVAKEFVKLKSESRSTEEGT</sequence>
<dbReference type="GO" id="GO:0005543">
    <property type="term" value="F:phospholipid binding"/>
    <property type="evidence" value="ECO:0007669"/>
    <property type="project" value="InterPro"/>
</dbReference>
<dbReference type="GO" id="GO:0019992">
    <property type="term" value="F:diacylglycerol binding"/>
    <property type="evidence" value="ECO:0007669"/>
    <property type="project" value="InterPro"/>
</dbReference>
<dbReference type="GO" id="GO:0098831">
    <property type="term" value="C:presynaptic active zone cytoplasmic component"/>
    <property type="evidence" value="ECO:0007669"/>
    <property type="project" value="TreeGrafter"/>
</dbReference>
<dbReference type="GO" id="GO:0005516">
    <property type="term" value="F:calmodulin binding"/>
    <property type="evidence" value="ECO:0007669"/>
    <property type="project" value="TreeGrafter"/>
</dbReference>
<keyword evidence="10" id="KW-0106">Calcium</keyword>
<evidence type="ECO:0000256" key="4">
    <source>
        <dbReference type="ARBA" id="ARBA00022490"/>
    </source>
</evidence>
<dbReference type="FunFam" id="1.10.357.50:FF:000001">
    <property type="entry name" value="Protein unc-13 homolog B"/>
    <property type="match status" value="1"/>
</dbReference>
<keyword evidence="4" id="KW-0963">Cytoplasm</keyword>
<evidence type="ECO:0000256" key="9">
    <source>
        <dbReference type="ARBA" id="ARBA00022833"/>
    </source>
</evidence>
<dbReference type="Gene3D" id="1.20.58.1100">
    <property type="match status" value="1"/>
</dbReference>
<dbReference type="InterPro" id="IPR002219">
    <property type="entry name" value="PKC_DAG/PE"/>
</dbReference>
<dbReference type="Gene3D" id="3.30.60.20">
    <property type="match status" value="1"/>
</dbReference>
<dbReference type="GO" id="GO:0031594">
    <property type="term" value="C:neuromuscular junction"/>
    <property type="evidence" value="ECO:0007669"/>
    <property type="project" value="TreeGrafter"/>
</dbReference>
<dbReference type="EMBL" id="QUSF01000074">
    <property type="protein sequence ID" value="RLV96112.1"/>
    <property type="molecule type" value="Genomic_DNA"/>
</dbReference>
<dbReference type="InterPro" id="IPR014772">
    <property type="entry name" value="Munc13_dom-2"/>
</dbReference>
<feature type="region of interest" description="Disordered" evidence="15">
    <location>
        <begin position="472"/>
        <end position="533"/>
    </location>
</feature>
<feature type="domain" description="C2" evidence="16">
    <location>
        <begin position="1896"/>
        <end position="2023"/>
    </location>
</feature>
<evidence type="ECO:0000259" key="19">
    <source>
        <dbReference type="PROSITE" id="PS51259"/>
    </source>
</evidence>
<feature type="domain" description="C2" evidence="16">
    <location>
        <begin position="1017"/>
        <end position="1141"/>
    </location>
</feature>
<evidence type="ECO:0000256" key="8">
    <source>
        <dbReference type="ARBA" id="ARBA00022771"/>
    </source>
</evidence>
<dbReference type="GO" id="GO:0042734">
    <property type="term" value="C:presynaptic membrane"/>
    <property type="evidence" value="ECO:0007669"/>
    <property type="project" value="TreeGrafter"/>
</dbReference>
<keyword evidence="12" id="KW-0175">Coiled coil</keyword>
<dbReference type="PROSITE" id="PS51258">
    <property type="entry name" value="MHD1"/>
    <property type="match status" value="1"/>
</dbReference>
<dbReference type="PROSITE" id="PS51259">
    <property type="entry name" value="MHD2"/>
    <property type="match status" value="1"/>
</dbReference>
<comment type="caution">
    <text evidence="20">The sequence shown here is derived from an EMBL/GenBank/DDBJ whole genome shotgun (WGS) entry which is preliminary data.</text>
</comment>
<feature type="domain" description="Phorbol-ester/DAG-type" evidence="17">
    <location>
        <begin position="911"/>
        <end position="961"/>
    </location>
</feature>
<dbReference type="SUPFAM" id="SSF49562">
    <property type="entry name" value="C2 domain (Calcium/lipid-binding domain, CaLB)"/>
    <property type="match status" value="2"/>
</dbReference>
<dbReference type="InterPro" id="IPR027080">
    <property type="entry name" value="Unc-13"/>
</dbReference>
<dbReference type="GO" id="GO:0099525">
    <property type="term" value="P:presynaptic dense core vesicle exocytosis"/>
    <property type="evidence" value="ECO:0007669"/>
    <property type="project" value="TreeGrafter"/>
</dbReference>
<dbReference type="Proteomes" id="UP000276834">
    <property type="component" value="Unassembled WGS sequence"/>
</dbReference>
<evidence type="ECO:0000256" key="6">
    <source>
        <dbReference type="ARBA" id="ARBA00022723"/>
    </source>
</evidence>
<keyword evidence="9" id="KW-0862">Zinc</keyword>
<evidence type="ECO:0000256" key="14">
    <source>
        <dbReference type="ARBA" id="ARBA00034103"/>
    </source>
</evidence>
<evidence type="ECO:0000313" key="21">
    <source>
        <dbReference type="Proteomes" id="UP000276834"/>
    </source>
</evidence>
<dbReference type="FunFam" id="2.60.40.150:FF:000002">
    <property type="entry name" value="Protein unc-13 homolog B"/>
    <property type="match status" value="1"/>
</dbReference>
<evidence type="ECO:0008006" key="22">
    <source>
        <dbReference type="Google" id="ProtNLM"/>
    </source>
</evidence>
<keyword evidence="3" id="KW-0268">Exocytosis</keyword>
<dbReference type="PROSITE" id="PS00479">
    <property type="entry name" value="ZF_DAG_PE_1"/>
    <property type="match status" value="1"/>
</dbReference>
<feature type="region of interest" description="Disordered" evidence="15">
    <location>
        <begin position="673"/>
        <end position="706"/>
    </location>
</feature>
<dbReference type="FunFam" id="2.60.40.150:FF:000014">
    <property type="entry name" value="protein unc-13 homolog B"/>
    <property type="match status" value="1"/>
</dbReference>
<dbReference type="Gene3D" id="1.10.357.50">
    <property type="match status" value="1"/>
</dbReference>